<organism evidence="3 4">
    <name type="scientific">Lentinula guzmanii</name>
    <dbReference type="NCBI Taxonomy" id="2804957"/>
    <lineage>
        <taxon>Eukaryota</taxon>
        <taxon>Fungi</taxon>
        <taxon>Dikarya</taxon>
        <taxon>Basidiomycota</taxon>
        <taxon>Agaricomycotina</taxon>
        <taxon>Agaricomycetes</taxon>
        <taxon>Agaricomycetidae</taxon>
        <taxon>Agaricales</taxon>
        <taxon>Marasmiineae</taxon>
        <taxon>Omphalotaceae</taxon>
        <taxon>Lentinula</taxon>
    </lineage>
</organism>
<dbReference type="Pfam" id="PF01112">
    <property type="entry name" value="Asparaginase_2"/>
    <property type="match status" value="1"/>
</dbReference>
<dbReference type="InterPro" id="IPR000246">
    <property type="entry name" value="Peptidase_T2"/>
</dbReference>
<dbReference type="PANTHER" id="PTHR10188">
    <property type="entry name" value="L-ASPARAGINASE"/>
    <property type="match status" value="1"/>
</dbReference>
<evidence type="ECO:0000313" key="3">
    <source>
        <dbReference type="EMBL" id="KAJ3733520.1"/>
    </source>
</evidence>
<keyword evidence="4" id="KW-1185">Reference proteome</keyword>
<reference evidence="3" key="2">
    <citation type="journal article" date="2023" name="Proc. Natl. Acad. Sci. U.S.A.">
        <title>A global phylogenomic analysis of the shiitake genus Lentinula.</title>
        <authorList>
            <person name="Sierra-Patev S."/>
            <person name="Min B."/>
            <person name="Naranjo-Ortiz M."/>
            <person name="Looney B."/>
            <person name="Konkel Z."/>
            <person name="Slot J.C."/>
            <person name="Sakamoto Y."/>
            <person name="Steenwyk J.L."/>
            <person name="Rokas A."/>
            <person name="Carro J."/>
            <person name="Camarero S."/>
            <person name="Ferreira P."/>
            <person name="Molpeceres G."/>
            <person name="Ruiz-Duenas F.J."/>
            <person name="Serrano A."/>
            <person name="Henrissat B."/>
            <person name="Drula E."/>
            <person name="Hughes K.W."/>
            <person name="Mata J.L."/>
            <person name="Ishikawa N.K."/>
            <person name="Vargas-Isla R."/>
            <person name="Ushijima S."/>
            <person name="Smith C.A."/>
            <person name="Donoghue J."/>
            <person name="Ahrendt S."/>
            <person name="Andreopoulos W."/>
            <person name="He G."/>
            <person name="LaButti K."/>
            <person name="Lipzen A."/>
            <person name="Ng V."/>
            <person name="Riley R."/>
            <person name="Sandor L."/>
            <person name="Barry K."/>
            <person name="Martinez A.T."/>
            <person name="Xiao Y."/>
            <person name="Gibbons J.G."/>
            <person name="Terashima K."/>
            <person name="Grigoriev I.V."/>
            <person name="Hibbett D."/>
        </authorList>
    </citation>
    <scope>NUCLEOTIDE SEQUENCE</scope>
    <source>
        <strain evidence="3">ET3784</strain>
    </source>
</reference>
<dbReference type="InterPro" id="IPR029055">
    <property type="entry name" value="Ntn_hydrolases_N"/>
</dbReference>
<feature type="active site" description="Nucleophile" evidence="1">
    <location>
        <position position="188"/>
    </location>
</feature>
<feature type="site" description="Cleavage; by autolysis" evidence="2">
    <location>
        <begin position="187"/>
        <end position="188"/>
    </location>
</feature>
<dbReference type="EMBL" id="JANVFO010000017">
    <property type="protein sequence ID" value="KAJ3733520.1"/>
    <property type="molecule type" value="Genomic_DNA"/>
</dbReference>
<dbReference type="GO" id="GO:0051604">
    <property type="term" value="P:protein maturation"/>
    <property type="evidence" value="ECO:0007669"/>
    <property type="project" value="TreeGrafter"/>
</dbReference>
<dbReference type="GO" id="GO:0004298">
    <property type="term" value="F:threonine-type endopeptidase activity"/>
    <property type="evidence" value="ECO:0007669"/>
    <property type="project" value="InterPro"/>
</dbReference>
<dbReference type="GO" id="GO:0005737">
    <property type="term" value="C:cytoplasm"/>
    <property type="evidence" value="ECO:0007669"/>
    <property type="project" value="TreeGrafter"/>
</dbReference>
<dbReference type="Proteomes" id="UP001176059">
    <property type="component" value="Unassembled WGS sequence"/>
</dbReference>
<evidence type="ECO:0000256" key="2">
    <source>
        <dbReference type="PIRSR" id="PIRSR600246-3"/>
    </source>
</evidence>
<dbReference type="PANTHER" id="PTHR10188:SF8">
    <property type="entry name" value="THREONINE ASPARTASE 1"/>
    <property type="match status" value="1"/>
</dbReference>
<name>A0AA38JN05_9AGAR</name>
<evidence type="ECO:0000313" key="4">
    <source>
        <dbReference type="Proteomes" id="UP001176059"/>
    </source>
</evidence>
<proteinExistence type="predicted"/>
<dbReference type="InterPro" id="IPR037464">
    <property type="entry name" value="Taspase1"/>
</dbReference>
<dbReference type="AlphaFoldDB" id="A0AA38JN05"/>
<accession>A0AA38JN05</accession>
<dbReference type="Gene3D" id="3.60.20.30">
    <property type="entry name" value="(Glycosyl)asparaginase"/>
    <property type="match status" value="1"/>
</dbReference>
<dbReference type="SUPFAM" id="SSF56235">
    <property type="entry name" value="N-terminal nucleophile aminohydrolases (Ntn hydrolases)"/>
    <property type="match status" value="1"/>
</dbReference>
<gene>
    <name evidence="3" type="ORF">DFJ43DRAFT_994974</name>
</gene>
<protein>
    <submittedName>
        <fullName evidence="3">Asparaginase</fullName>
    </submittedName>
</protein>
<evidence type="ECO:0000256" key="1">
    <source>
        <dbReference type="PIRSR" id="PIRSR600246-1"/>
    </source>
</evidence>
<comment type="caution">
    <text evidence="3">The sequence shown here is derived from an EMBL/GenBank/DDBJ whole genome shotgun (WGS) entry which is preliminary data.</text>
</comment>
<reference evidence="3" key="1">
    <citation type="submission" date="2022-08" db="EMBL/GenBank/DDBJ databases">
        <authorList>
            <consortium name="DOE Joint Genome Institute"/>
            <person name="Min B."/>
            <person name="Sierra-Patev S."/>
            <person name="Naranjo-Ortiz M."/>
            <person name="Looney B."/>
            <person name="Konkel Z."/>
            <person name="Slot J.C."/>
            <person name="Sakamoto Y."/>
            <person name="Steenwyk J.L."/>
            <person name="Rokas A."/>
            <person name="Carro J."/>
            <person name="Camarero S."/>
            <person name="Ferreira P."/>
            <person name="Molpeceres G."/>
            <person name="Ruiz-duenas F.J."/>
            <person name="Serrano A."/>
            <person name="Henrissat B."/>
            <person name="Drula E."/>
            <person name="Hughes K.W."/>
            <person name="Mata J.L."/>
            <person name="Ishikawa N.K."/>
            <person name="Vargas-Isla R."/>
            <person name="Ushijima S."/>
            <person name="Smith C.A."/>
            <person name="Ahrendt S."/>
            <person name="Andreopoulos W."/>
            <person name="He G."/>
            <person name="LaButti K."/>
            <person name="Lipzen A."/>
            <person name="Ng V."/>
            <person name="Riley R."/>
            <person name="Sandor L."/>
            <person name="Barry K."/>
            <person name="Martinez A.T."/>
            <person name="Xiao Y."/>
            <person name="Gibbons J.G."/>
            <person name="Terashima K."/>
            <person name="Hibbett D.S."/>
            <person name="Grigoriev I.V."/>
        </authorList>
    </citation>
    <scope>NUCLEOTIDE SEQUENCE</scope>
    <source>
        <strain evidence="3">ET3784</strain>
    </source>
</reference>
<sequence length="371" mass="39618">MSTWKNSMHTFIAVHGGAGSHSSFTEKELKQALRLACKKGLDSSSSRSPLDITEAAITILEDDPNLNAGYGSNLTLEGTVECDAAIMDGNNNFGSVGAVSGVKNPIRLARAILEHSQVPDPLGRIPPLTLVCSGAHAFASQNPRTSSTIIDKDAMISPSARDRWYYWKEKLNSASIEGGNNMHDLQDTVGAVTSCFGEMASGVSSGGLLLKMEGRCGEAAAFGAGCWAQNIRAGQRIGMACSISGTGEYITRSGLARALGKAFEALEPVSPTEDVDPHAIMEKILIDDFWKPSKDLGEPSPSAGILLMTYQVGDDEPIVRVWCAFTTPTMAIAYASSKDPSPKALILRRPKDMTRTRPDDKAPVYMTAFSL</sequence>
<dbReference type="CDD" id="cd04514">
    <property type="entry name" value="Taspase1_like"/>
    <property type="match status" value="1"/>
</dbReference>